<evidence type="ECO:0000313" key="2">
    <source>
        <dbReference type="EMBL" id="QHS92016.1"/>
    </source>
</evidence>
<feature type="region of interest" description="Disordered" evidence="1">
    <location>
        <begin position="1"/>
        <end position="28"/>
    </location>
</feature>
<dbReference type="InterPro" id="IPR009030">
    <property type="entry name" value="Growth_fac_rcpt_cys_sf"/>
</dbReference>
<protein>
    <submittedName>
        <fullName evidence="2">Uncharacterized protein</fullName>
    </submittedName>
</protein>
<dbReference type="SUPFAM" id="SSF57184">
    <property type="entry name" value="Growth factor receptor domain"/>
    <property type="match status" value="1"/>
</dbReference>
<reference evidence="2" key="1">
    <citation type="journal article" date="2020" name="Nature">
        <title>Giant virus diversity and host interactions through global metagenomics.</title>
        <authorList>
            <person name="Schulz F."/>
            <person name="Roux S."/>
            <person name="Paez-Espino D."/>
            <person name="Jungbluth S."/>
            <person name="Walsh D.A."/>
            <person name="Denef V.J."/>
            <person name="McMahon K.D."/>
            <person name="Konstantinidis K.T."/>
            <person name="Eloe-Fadrosh E.A."/>
            <person name="Kyrpides N.C."/>
            <person name="Woyke T."/>
        </authorList>
    </citation>
    <scope>NUCLEOTIDE SEQUENCE</scope>
    <source>
        <strain evidence="2">GVMAG-M-3300013285-6</strain>
    </source>
</reference>
<evidence type="ECO:0000256" key="1">
    <source>
        <dbReference type="SAM" id="MobiDB-lite"/>
    </source>
</evidence>
<sequence length="189" mass="19621">MVATRKNHNKKRQSGGQTVVATSPQTVPKAIPGVPPTYTCPPNSGVLITGSSGMCGKCDANYFMMGNLCVPNPSFPLMMKTVPATAVCPTGSTLNGTLCEYPPPKSLPVPPTITPAKSEAAVISMTTMTLPGMPPIQVPSTTVPPKCANLNAALRDTTCFSCDKGVFDGMQSCMVCPANTTFSNGLCFA</sequence>
<organism evidence="2">
    <name type="scientific">viral metagenome</name>
    <dbReference type="NCBI Taxonomy" id="1070528"/>
    <lineage>
        <taxon>unclassified sequences</taxon>
        <taxon>metagenomes</taxon>
        <taxon>organismal metagenomes</taxon>
    </lineage>
</organism>
<feature type="compositionally biased region" description="Basic residues" evidence="1">
    <location>
        <begin position="1"/>
        <end position="13"/>
    </location>
</feature>
<dbReference type="AlphaFoldDB" id="A0A6C0BIM3"/>
<accession>A0A6C0BIM3</accession>
<dbReference type="EMBL" id="MN739167">
    <property type="protein sequence ID" value="QHS92016.1"/>
    <property type="molecule type" value="Genomic_DNA"/>
</dbReference>
<name>A0A6C0BIM3_9ZZZZ</name>
<proteinExistence type="predicted"/>
<feature type="compositionally biased region" description="Polar residues" evidence="1">
    <location>
        <begin position="14"/>
        <end position="26"/>
    </location>
</feature>